<dbReference type="AlphaFoldDB" id="A0A414LKZ4"/>
<evidence type="ECO:0000259" key="2">
    <source>
        <dbReference type="Pfam" id="PF00534"/>
    </source>
</evidence>
<evidence type="ECO:0000313" key="4">
    <source>
        <dbReference type="Proteomes" id="UP000285650"/>
    </source>
</evidence>
<organism evidence="3 4">
    <name type="scientific">Bacteroides intestinalis</name>
    <dbReference type="NCBI Taxonomy" id="329854"/>
    <lineage>
        <taxon>Bacteria</taxon>
        <taxon>Pseudomonadati</taxon>
        <taxon>Bacteroidota</taxon>
        <taxon>Bacteroidia</taxon>
        <taxon>Bacteroidales</taxon>
        <taxon>Bacteroidaceae</taxon>
        <taxon>Bacteroides</taxon>
    </lineage>
</organism>
<dbReference type="Pfam" id="PF00534">
    <property type="entry name" value="Glycos_transf_1"/>
    <property type="match status" value="1"/>
</dbReference>
<dbReference type="PANTHER" id="PTHR46401:SF2">
    <property type="entry name" value="GLYCOSYLTRANSFERASE WBBK-RELATED"/>
    <property type="match status" value="1"/>
</dbReference>
<dbReference type="SUPFAM" id="SSF53756">
    <property type="entry name" value="UDP-Glycosyltransferase/glycogen phosphorylase"/>
    <property type="match status" value="1"/>
</dbReference>
<dbReference type="EMBL" id="QSKV01000001">
    <property type="protein sequence ID" value="RHE95306.1"/>
    <property type="molecule type" value="Genomic_DNA"/>
</dbReference>
<dbReference type="RefSeq" id="WP_118220530.1">
    <property type="nucleotide sequence ID" value="NZ_JADNIJ010000001.1"/>
</dbReference>
<evidence type="ECO:0000256" key="1">
    <source>
        <dbReference type="ARBA" id="ARBA00022679"/>
    </source>
</evidence>
<name>A0A414LKZ4_9BACE</name>
<dbReference type="GO" id="GO:0016757">
    <property type="term" value="F:glycosyltransferase activity"/>
    <property type="evidence" value="ECO:0007669"/>
    <property type="project" value="InterPro"/>
</dbReference>
<reference evidence="3 4" key="1">
    <citation type="submission" date="2018-08" db="EMBL/GenBank/DDBJ databases">
        <title>A genome reference for cultivated species of the human gut microbiota.</title>
        <authorList>
            <person name="Zou Y."/>
            <person name="Xue W."/>
            <person name="Luo G."/>
        </authorList>
    </citation>
    <scope>NUCLEOTIDE SEQUENCE [LARGE SCALE GENOMIC DNA]</scope>
    <source>
        <strain evidence="3 4">AM27-17</strain>
    </source>
</reference>
<dbReference type="Proteomes" id="UP000285650">
    <property type="component" value="Unassembled WGS sequence"/>
</dbReference>
<gene>
    <name evidence="3" type="ORF">DW712_00905</name>
</gene>
<comment type="caution">
    <text evidence="3">The sequence shown here is derived from an EMBL/GenBank/DDBJ whole genome shotgun (WGS) entry which is preliminary data.</text>
</comment>
<evidence type="ECO:0000313" key="3">
    <source>
        <dbReference type="EMBL" id="RHE95306.1"/>
    </source>
</evidence>
<proteinExistence type="predicted"/>
<dbReference type="PANTHER" id="PTHR46401">
    <property type="entry name" value="GLYCOSYLTRANSFERASE WBBK-RELATED"/>
    <property type="match status" value="1"/>
</dbReference>
<protein>
    <submittedName>
        <fullName evidence="3">Glycosyltransferase</fullName>
    </submittedName>
</protein>
<dbReference type="Gene3D" id="3.40.50.2000">
    <property type="entry name" value="Glycogen Phosphorylase B"/>
    <property type="match status" value="2"/>
</dbReference>
<dbReference type="InterPro" id="IPR001296">
    <property type="entry name" value="Glyco_trans_1"/>
</dbReference>
<dbReference type="CDD" id="cd03801">
    <property type="entry name" value="GT4_PimA-like"/>
    <property type="match status" value="1"/>
</dbReference>
<dbReference type="GO" id="GO:0009103">
    <property type="term" value="P:lipopolysaccharide biosynthetic process"/>
    <property type="evidence" value="ECO:0007669"/>
    <property type="project" value="TreeGrafter"/>
</dbReference>
<sequence>MKVCIISDIYASYKNRGGVEEQMENTILYLKKNGVEVVYYDYDPQTIINSDIVHFFKSLYWYWPIAEFCVKIGKPYVITPVFYISDFYNRIQYRIISQFKIRGLFKVACILNLWNNAVCLFPNTSAEEKQILSYTNHHRSNIVLNCVSDEFFDAKIDLGQEYIRSLGLQANEYLLNIARIEKRKNQLRLVKAMKEIGMKLVLVGPIGDKKYFSEVMKFKNAIYLGEIWDPSEKITLIKYSRLFVLPSLLETPGISALEAKYYKKNILLTKIGVGEEYFKDYQGIRYVNPLSVRNIKQNLFYLLDNTSLCNDKNQLPRYKDQIKIIVDKYNILLNG</sequence>
<feature type="domain" description="Glycosyl transferase family 1" evidence="2">
    <location>
        <begin position="170"/>
        <end position="310"/>
    </location>
</feature>
<keyword evidence="1 3" id="KW-0808">Transferase</keyword>
<accession>A0A414LKZ4</accession>